<dbReference type="GO" id="GO:0008270">
    <property type="term" value="F:zinc ion binding"/>
    <property type="evidence" value="ECO:0007669"/>
    <property type="project" value="UniProtKB-KW"/>
</dbReference>
<dbReference type="Proteomes" id="UP000433876">
    <property type="component" value="Unassembled WGS sequence"/>
</dbReference>
<accession>A0A8S8ZZA7</accession>
<keyword evidence="1" id="KW-0862">Zinc</keyword>
<evidence type="ECO:0000313" key="5">
    <source>
        <dbReference type="Proteomes" id="UP000433876"/>
    </source>
</evidence>
<name>A0A8S8ZZA7_SORMA</name>
<dbReference type="PROSITE" id="PS50157">
    <property type="entry name" value="ZINC_FINGER_C2H2_2"/>
    <property type="match status" value="1"/>
</dbReference>
<proteinExistence type="predicted"/>
<comment type="caution">
    <text evidence="4">The sequence shown here is derived from an EMBL/GenBank/DDBJ whole genome shotgun (WGS) entry which is preliminary data.</text>
</comment>
<dbReference type="AlphaFoldDB" id="A0A8S8ZZA7"/>
<keyword evidence="1" id="KW-0863">Zinc-finger</keyword>
<dbReference type="SMART" id="SM00355">
    <property type="entry name" value="ZnF_C2H2"/>
    <property type="match status" value="2"/>
</dbReference>
<feature type="region of interest" description="Disordered" evidence="2">
    <location>
        <begin position="131"/>
        <end position="150"/>
    </location>
</feature>
<dbReference type="InterPro" id="IPR013087">
    <property type="entry name" value="Znf_C2H2_type"/>
</dbReference>
<reference evidence="4 5" key="1">
    <citation type="submission" date="2017-07" db="EMBL/GenBank/DDBJ databases">
        <title>Genome sequence of the Sordaria macrospora wild type strain R19027.</title>
        <authorList>
            <person name="Nowrousian M."/>
            <person name="Teichert I."/>
            <person name="Kueck U."/>
        </authorList>
    </citation>
    <scope>NUCLEOTIDE SEQUENCE [LARGE SCALE GENOMIC DNA]</scope>
    <source>
        <strain evidence="4 5">R19027</strain>
        <tissue evidence="4">Mycelium</tissue>
    </source>
</reference>
<keyword evidence="1" id="KW-0479">Metal-binding</keyword>
<feature type="region of interest" description="Disordered" evidence="2">
    <location>
        <begin position="56"/>
        <end position="103"/>
    </location>
</feature>
<feature type="compositionally biased region" description="Low complexity" evidence="2">
    <location>
        <begin position="68"/>
        <end position="79"/>
    </location>
</feature>
<dbReference type="EMBL" id="NMPR01000017">
    <property type="protein sequence ID" value="KAA8634889.1"/>
    <property type="molecule type" value="Genomic_DNA"/>
</dbReference>
<evidence type="ECO:0000259" key="3">
    <source>
        <dbReference type="PROSITE" id="PS50157"/>
    </source>
</evidence>
<evidence type="ECO:0000256" key="2">
    <source>
        <dbReference type="SAM" id="MobiDB-lite"/>
    </source>
</evidence>
<sequence length="192" mass="21909">MNSEHTYMHHDGAVMNHTPNTTMHGVVPGPNHEPVDIDGMFPNHEWAQLDFLQGFDENPRELPQPTFNEHPPLHNANHAPPEPLLEPPMAAEQHSKPSPVSPGTNGYRYTCQPCPFSSNIKRDYNRHLRTHKHKKNTRIRGSNSPLEPIESDTTGFHCPVLGCKFGATGKMFTREDNVWRHIRQVHDIKKQL</sequence>
<dbReference type="VEuPathDB" id="FungiDB:SMAC_07702"/>
<feature type="domain" description="C2H2-type" evidence="3">
    <location>
        <begin position="109"/>
        <end position="136"/>
    </location>
</feature>
<gene>
    <name evidence="4" type="ORF">SMACR_07702</name>
</gene>
<evidence type="ECO:0000256" key="1">
    <source>
        <dbReference type="PROSITE-ProRule" id="PRU00042"/>
    </source>
</evidence>
<evidence type="ECO:0000313" key="4">
    <source>
        <dbReference type="EMBL" id="KAA8634889.1"/>
    </source>
</evidence>
<protein>
    <recommendedName>
        <fullName evidence="3">C2H2-type domain-containing protein</fullName>
    </recommendedName>
</protein>
<dbReference type="Gene3D" id="3.30.160.60">
    <property type="entry name" value="Classic Zinc Finger"/>
    <property type="match status" value="1"/>
</dbReference>
<organism evidence="4 5">
    <name type="scientific">Sordaria macrospora</name>
    <dbReference type="NCBI Taxonomy" id="5147"/>
    <lineage>
        <taxon>Eukaryota</taxon>
        <taxon>Fungi</taxon>
        <taxon>Dikarya</taxon>
        <taxon>Ascomycota</taxon>
        <taxon>Pezizomycotina</taxon>
        <taxon>Sordariomycetes</taxon>
        <taxon>Sordariomycetidae</taxon>
        <taxon>Sordariales</taxon>
        <taxon>Sordariaceae</taxon>
        <taxon>Sordaria</taxon>
    </lineage>
</organism>